<name>A0A4Q0ML96_9HYPH</name>
<dbReference type="Gene3D" id="1.25.40.10">
    <property type="entry name" value="Tetratricopeptide repeat domain"/>
    <property type="match status" value="2"/>
</dbReference>
<reference evidence="1 2" key="1">
    <citation type="submission" date="2018-12" db="EMBL/GenBank/DDBJ databases">
        <title>bacterium Hansschlegelia zhihuaiae S113.</title>
        <authorList>
            <person name="He J."/>
        </authorList>
    </citation>
    <scope>NUCLEOTIDE SEQUENCE [LARGE SCALE GENOMIC DNA]</scope>
    <source>
        <strain evidence="1 2">S 113</strain>
    </source>
</reference>
<dbReference type="SUPFAM" id="SSF53335">
    <property type="entry name" value="S-adenosyl-L-methionine-dependent methyltransferases"/>
    <property type="match status" value="1"/>
</dbReference>
<dbReference type="EMBL" id="RYFI01000004">
    <property type="protein sequence ID" value="RXF74460.1"/>
    <property type="molecule type" value="Genomic_DNA"/>
</dbReference>
<dbReference type="OrthoDB" id="9816424at2"/>
<comment type="caution">
    <text evidence="1">The sequence shown here is derived from an EMBL/GenBank/DDBJ whole genome shotgun (WGS) entry which is preliminary data.</text>
</comment>
<dbReference type="Proteomes" id="UP000289708">
    <property type="component" value="Unassembled WGS sequence"/>
</dbReference>
<keyword evidence="2" id="KW-1185">Reference proteome</keyword>
<evidence type="ECO:0000313" key="2">
    <source>
        <dbReference type="Proteomes" id="UP000289708"/>
    </source>
</evidence>
<dbReference type="InterPro" id="IPR011990">
    <property type="entry name" value="TPR-like_helical_dom_sf"/>
</dbReference>
<dbReference type="Pfam" id="PF14559">
    <property type="entry name" value="TPR_19"/>
    <property type="match status" value="1"/>
</dbReference>
<evidence type="ECO:0008006" key="3">
    <source>
        <dbReference type="Google" id="ProtNLM"/>
    </source>
</evidence>
<accession>A0A4Q0ML96</accession>
<proteinExistence type="predicted"/>
<dbReference type="Gene3D" id="3.40.50.150">
    <property type="entry name" value="Vaccinia Virus protein VP39"/>
    <property type="match status" value="1"/>
</dbReference>
<dbReference type="AlphaFoldDB" id="A0A4Q0ML96"/>
<dbReference type="SUPFAM" id="SSF48452">
    <property type="entry name" value="TPR-like"/>
    <property type="match status" value="1"/>
</dbReference>
<protein>
    <recommendedName>
        <fullName evidence="3">Tetratricopeptide repeat protein</fullName>
    </recommendedName>
</protein>
<evidence type="ECO:0000313" key="1">
    <source>
        <dbReference type="EMBL" id="RXF74460.1"/>
    </source>
</evidence>
<organism evidence="1 2">
    <name type="scientific">Hansschlegelia zhihuaiae</name>
    <dbReference type="NCBI Taxonomy" id="405005"/>
    <lineage>
        <taxon>Bacteria</taxon>
        <taxon>Pseudomonadati</taxon>
        <taxon>Pseudomonadota</taxon>
        <taxon>Alphaproteobacteria</taxon>
        <taxon>Hyphomicrobiales</taxon>
        <taxon>Methylopilaceae</taxon>
        <taxon>Hansschlegelia</taxon>
    </lineage>
</organism>
<dbReference type="InterPro" id="IPR029063">
    <property type="entry name" value="SAM-dependent_MTases_sf"/>
</dbReference>
<dbReference type="RefSeq" id="WP_128776685.1">
    <property type="nucleotide sequence ID" value="NZ_RYFI01000004.1"/>
</dbReference>
<gene>
    <name evidence="1" type="ORF">EK403_06540</name>
</gene>
<sequence length="509" mass="55102">MSISNAVPLAVCSDQAFSSLDPLSQLAIWHGTDKYGEHFYTPHYHRHFEALRDRPVTLLEAGIGGYDDPEAGGESLAMWRDYFPSGRIIGIDIAPKRLDLGSRVEIRQGSMSDGHFLETLNAEFGPFDIVIDDGSHVSADTIGFFEASFPFVADGGFFAIEDTQTSYWPAFAGGLSPSRRTTMNFVKALMDEVDHAERAWAPDAPRPHPFAASIHAIHRFHNLVLIEKGSNTETSNFARPTSRAADPARQAALAAFRALLESGAGSEAAALACARMTLESGDAEEALRRIEASLAQFPDSRRLLLLGARIALDLGRVDEAAAHARRSMRHGRLDAEVFIAASSQLRQRFPDLAADVEGAAGGPDADAGVCLQAARVLESLKIRERALHWLKAAASRLQAQHSHLLNDLTDAFRRLGEPLEALAHSQGSTSQPPFPARLLRHGALLRAAGRLEEAEDALSEAVALDWRQPRAHAERSRTLAAMGRHSEAFEAAKAVLASAPRSRAGEGAP</sequence>